<dbReference type="EMBL" id="CAJNOC010003652">
    <property type="protein sequence ID" value="CAF0992229.1"/>
    <property type="molecule type" value="Genomic_DNA"/>
</dbReference>
<dbReference type="AlphaFoldDB" id="A0A814G5Z3"/>
<evidence type="ECO:0000313" key="2">
    <source>
        <dbReference type="Proteomes" id="UP000663879"/>
    </source>
</evidence>
<comment type="caution">
    <text evidence="1">The sequence shown here is derived from an EMBL/GenBank/DDBJ whole genome shotgun (WGS) entry which is preliminary data.</text>
</comment>
<protein>
    <submittedName>
        <fullName evidence="1">Uncharacterized protein</fullName>
    </submittedName>
</protein>
<accession>A0A814G5Z3</accession>
<proteinExistence type="predicted"/>
<gene>
    <name evidence="1" type="ORF">OXX778_LOCUS15973</name>
</gene>
<keyword evidence="2" id="KW-1185">Reference proteome</keyword>
<dbReference type="Proteomes" id="UP000663879">
    <property type="component" value="Unassembled WGS sequence"/>
</dbReference>
<sequence>MKYIVIIKNEPFDKNSDQKREYTDVTISSDGVHSHDKTLRLKGESRLKIAEEISNKFHGLTRLTNGSIENFNRFSKKDAPKNLLPHAHINFNSNVIIVGVVIYIEKVSSSLVSIKRKQIDKIVKDHYEEDIHDAVEIYAKKIKVEVPFNQGYQKPINVENLIDVDNKFTQQQSNSNVKYKIKNYGNQS</sequence>
<evidence type="ECO:0000313" key="1">
    <source>
        <dbReference type="EMBL" id="CAF0992229.1"/>
    </source>
</evidence>
<name>A0A814G5Z3_9BILA</name>
<reference evidence="1" key="1">
    <citation type="submission" date="2021-02" db="EMBL/GenBank/DDBJ databases">
        <authorList>
            <person name="Nowell W R."/>
        </authorList>
    </citation>
    <scope>NUCLEOTIDE SEQUENCE</scope>
    <source>
        <strain evidence="1">Ploen Becks lab</strain>
    </source>
</reference>
<organism evidence="1 2">
    <name type="scientific">Brachionus calyciflorus</name>
    <dbReference type="NCBI Taxonomy" id="104777"/>
    <lineage>
        <taxon>Eukaryota</taxon>
        <taxon>Metazoa</taxon>
        <taxon>Spiralia</taxon>
        <taxon>Gnathifera</taxon>
        <taxon>Rotifera</taxon>
        <taxon>Eurotatoria</taxon>
        <taxon>Monogononta</taxon>
        <taxon>Pseudotrocha</taxon>
        <taxon>Ploima</taxon>
        <taxon>Brachionidae</taxon>
        <taxon>Brachionus</taxon>
    </lineage>
</organism>